<keyword evidence="17" id="KW-0732">Signal</keyword>
<evidence type="ECO:0000256" key="16">
    <source>
        <dbReference type="SAM" id="Phobius"/>
    </source>
</evidence>
<comment type="caution">
    <text evidence="21">The sequence shown here is derived from an EMBL/GenBank/DDBJ whole genome shotgun (WGS) entry which is preliminary data.</text>
</comment>
<dbReference type="SUPFAM" id="SSF53850">
    <property type="entry name" value="Periplasmic binding protein-like II"/>
    <property type="match status" value="1"/>
</dbReference>
<dbReference type="InterPro" id="IPR008207">
    <property type="entry name" value="Sig_transdc_His_kin_Hpt_dom"/>
</dbReference>
<keyword evidence="22" id="KW-1185">Reference proteome</keyword>
<feature type="modified residue" description="Phosphohistidine" evidence="14">
    <location>
        <position position="733"/>
    </location>
</feature>
<keyword evidence="13 16" id="KW-0472">Membrane</keyword>
<dbReference type="PROSITE" id="PS50110">
    <property type="entry name" value="RESPONSE_REGULATORY"/>
    <property type="match status" value="1"/>
</dbReference>
<dbReference type="InterPro" id="IPR005467">
    <property type="entry name" value="His_kinase_dom"/>
</dbReference>
<keyword evidence="4" id="KW-1003">Cell membrane</keyword>
<feature type="transmembrane region" description="Helical" evidence="16">
    <location>
        <begin position="275"/>
        <end position="296"/>
    </location>
</feature>
<dbReference type="SUPFAM" id="SSF55874">
    <property type="entry name" value="ATPase domain of HSP90 chaperone/DNA topoisomerase II/histidine kinase"/>
    <property type="match status" value="1"/>
</dbReference>
<keyword evidence="9" id="KW-0418">Kinase</keyword>
<dbReference type="Gene3D" id="3.30.565.10">
    <property type="entry name" value="Histidine kinase-like ATPase, C-terminal domain"/>
    <property type="match status" value="1"/>
</dbReference>
<dbReference type="PANTHER" id="PTHR43047">
    <property type="entry name" value="TWO-COMPONENT HISTIDINE PROTEIN KINASE"/>
    <property type="match status" value="1"/>
</dbReference>
<dbReference type="CDD" id="cd00082">
    <property type="entry name" value="HisKA"/>
    <property type="match status" value="1"/>
</dbReference>
<dbReference type="InterPro" id="IPR036097">
    <property type="entry name" value="HisK_dim/P_sf"/>
</dbReference>
<dbReference type="SUPFAM" id="SSF52172">
    <property type="entry name" value="CheY-like"/>
    <property type="match status" value="1"/>
</dbReference>
<evidence type="ECO:0000256" key="3">
    <source>
        <dbReference type="ARBA" id="ARBA00012438"/>
    </source>
</evidence>
<keyword evidence="8 16" id="KW-0812">Transmembrane</keyword>
<dbReference type="AlphaFoldDB" id="A0A0R0D1F8"/>
<feature type="domain" description="Histidine kinase" evidence="18">
    <location>
        <begin position="315"/>
        <end position="534"/>
    </location>
</feature>
<dbReference type="CDD" id="cd16922">
    <property type="entry name" value="HATPase_EvgS-ArcB-TorS-like"/>
    <property type="match status" value="1"/>
</dbReference>
<keyword evidence="5" id="KW-0997">Cell inner membrane</keyword>
<evidence type="ECO:0000256" key="17">
    <source>
        <dbReference type="SAM" id="SignalP"/>
    </source>
</evidence>
<accession>A0A0R0D1F8</accession>
<evidence type="ECO:0000256" key="15">
    <source>
        <dbReference type="PROSITE-ProRule" id="PRU00169"/>
    </source>
</evidence>
<keyword evidence="6 15" id="KW-0597">Phosphoprotein</keyword>
<feature type="modified residue" description="4-aspartylphosphate" evidence="15">
    <location>
        <position position="603"/>
    </location>
</feature>
<evidence type="ECO:0000313" key="22">
    <source>
        <dbReference type="Proteomes" id="UP000051386"/>
    </source>
</evidence>
<dbReference type="Pfam" id="PF00512">
    <property type="entry name" value="HisKA"/>
    <property type="match status" value="1"/>
</dbReference>
<dbReference type="PATRIC" id="fig|517011.3.peg.259"/>
<dbReference type="InterPro" id="IPR036641">
    <property type="entry name" value="HPT_dom_sf"/>
</dbReference>
<dbReference type="Gene3D" id="3.40.190.10">
    <property type="entry name" value="Periplasmic binding protein-like II"/>
    <property type="match status" value="2"/>
</dbReference>
<evidence type="ECO:0000259" key="18">
    <source>
        <dbReference type="PROSITE" id="PS50109"/>
    </source>
</evidence>
<dbReference type="InterPro" id="IPR003594">
    <property type="entry name" value="HATPase_dom"/>
</dbReference>
<dbReference type="SUPFAM" id="SSF47384">
    <property type="entry name" value="Homodimeric domain of signal transducing histidine kinase"/>
    <property type="match status" value="1"/>
</dbReference>
<gene>
    <name evidence="21" type="ORF">ABB28_04200</name>
</gene>
<dbReference type="GO" id="GO:0005886">
    <property type="term" value="C:plasma membrane"/>
    <property type="evidence" value="ECO:0007669"/>
    <property type="project" value="UniProtKB-SubCell"/>
</dbReference>
<feature type="chain" id="PRO_5006395072" description="histidine kinase" evidence="17">
    <location>
        <begin position="21"/>
        <end position="784"/>
    </location>
</feature>
<evidence type="ECO:0000259" key="19">
    <source>
        <dbReference type="PROSITE" id="PS50110"/>
    </source>
</evidence>
<dbReference type="SMART" id="SM00388">
    <property type="entry name" value="HisKA"/>
    <property type="match status" value="1"/>
</dbReference>
<reference evidence="21 22" key="1">
    <citation type="submission" date="2015-05" db="EMBL/GenBank/DDBJ databases">
        <title>Genome sequencing and analysis of members of genus Stenotrophomonas.</title>
        <authorList>
            <person name="Patil P.P."/>
            <person name="Midha S."/>
            <person name="Patil P.B."/>
        </authorList>
    </citation>
    <scope>NUCLEOTIDE SEQUENCE [LARGE SCALE GENOMIC DNA]</scope>
    <source>
        <strain evidence="21 22">DSM 21508</strain>
    </source>
</reference>
<dbReference type="EC" id="2.7.13.3" evidence="3"/>
<dbReference type="InterPro" id="IPR003661">
    <property type="entry name" value="HisK_dim/P_dom"/>
</dbReference>
<dbReference type="InterPro" id="IPR001638">
    <property type="entry name" value="Solute-binding_3/MltF_N"/>
</dbReference>
<evidence type="ECO:0000256" key="14">
    <source>
        <dbReference type="PROSITE-ProRule" id="PRU00110"/>
    </source>
</evidence>
<dbReference type="Pfam" id="PF02518">
    <property type="entry name" value="HATPase_c"/>
    <property type="match status" value="1"/>
</dbReference>
<evidence type="ECO:0000256" key="4">
    <source>
        <dbReference type="ARBA" id="ARBA00022475"/>
    </source>
</evidence>
<dbReference type="InterPro" id="IPR004358">
    <property type="entry name" value="Sig_transdc_His_kin-like_C"/>
</dbReference>
<dbReference type="Pfam" id="PF00072">
    <property type="entry name" value="Response_reg"/>
    <property type="match status" value="1"/>
</dbReference>
<evidence type="ECO:0000256" key="12">
    <source>
        <dbReference type="ARBA" id="ARBA00023012"/>
    </source>
</evidence>
<dbReference type="SMART" id="SM00387">
    <property type="entry name" value="HATPase_c"/>
    <property type="match status" value="1"/>
</dbReference>
<dbReference type="InterPro" id="IPR011006">
    <property type="entry name" value="CheY-like_superfamily"/>
</dbReference>
<evidence type="ECO:0000313" key="21">
    <source>
        <dbReference type="EMBL" id="KRG75849.1"/>
    </source>
</evidence>
<sequence>MACGLLVGAAVLPAAAATQASVLLDPAEQAWVAAHPVIRVTSDATLPPLEYVRDGQLKGLSGDYLRLISARTGLQFEFVQAADWPAAQRALQTREADMLLNAMDERLSPATRAAVQLGRPYLSAYSVVFTRPDSPAVWDLQELAGRRVAARAAGDYARILQARYPQLIVVPTATPQASMQLVLDGRADAAMGTSATFQPFVARRHVDELHISRPRIDLVMQAQFAVRSDWPQLEAIIGKAMASVSTQEESQIRQQWLREEDYGAPSVATVLRYNWAWLLAIAVLVLALGVVARWAWRARAAAIESERVKARFLATMSHEIRTPINAVLGAIEVLADHVPAGRPRALVRAAEEAAESLTGLLDNVLDLSKLDEGRMQLEKIPVDIRALGRSVAAVFQGELEKRGIALVVEVPAHDTWLMLDPTRLRQVLLNLLGNARKFTEHGRIQLTLQVQETPVGTWLHAAVADTGCGIPAALQGRLFDPYTQADGSISRQYGGTGLGLSISHDLVQLMGGQIDLRSVEGEGTTVSLRIPAARADAVTAPAAAMPGSVLRGVRVLVVDDHAPNRMVLEEQLGGLGAVASLADSAAQALAALTADLPDIVLLDCFMPDVDGYQASRMIRATAVPGVAELPIIAISAATDAAHLARCQQAGMNGVLKKPIRLAELQGMLALWTGRAGAAGSADKAGQAAALEAIERDAVDRLGPDLRLLLADDLRKLREAVDASDIGRLTFYAHRLHGAAGLVGRPALAALAARLEADPEMDPDQALDEIDEQLASLSRAAPIRV</sequence>
<dbReference type="CDD" id="cd17546">
    <property type="entry name" value="REC_hyHK_CKI1_RcsC-like"/>
    <property type="match status" value="1"/>
</dbReference>
<evidence type="ECO:0000256" key="9">
    <source>
        <dbReference type="ARBA" id="ARBA00022777"/>
    </source>
</evidence>
<evidence type="ECO:0000256" key="2">
    <source>
        <dbReference type="ARBA" id="ARBA00004429"/>
    </source>
</evidence>
<dbReference type="SMART" id="SM00062">
    <property type="entry name" value="PBPb"/>
    <property type="match status" value="1"/>
</dbReference>
<evidence type="ECO:0000259" key="20">
    <source>
        <dbReference type="PROSITE" id="PS50894"/>
    </source>
</evidence>
<keyword evidence="12" id="KW-0902">Two-component regulatory system</keyword>
<dbReference type="Gene3D" id="3.40.50.2300">
    <property type="match status" value="1"/>
</dbReference>
<dbReference type="Pfam" id="PF00497">
    <property type="entry name" value="SBP_bac_3"/>
    <property type="match status" value="1"/>
</dbReference>
<evidence type="ECO:0000256" key="1">
    <source>
        <dbReference type="ARBA" id="ARBA00000085"/>
    </source>
</evidence>
<dbReference type="GO" id="GO:0000155">
    <property type="term" value="F:phosphorelay sensor kinase activity"/>
    <property type="evidence" value="ECO:0007669"/>
    <property type="project" value="InterPro"/>
</dbReference>
<evidence type="ECO:0000256" key="11">
    <source>
        <dbReference type="ARBA" id="ARBA00022989"/>
    </source>
</evidence>
<dbReference type="Gene3D" id="1.10.287.130">
    <property type="match status" value="1"/>
</dbReference>
<feature type="domain" description="Response regulatory" evidence="19">
    <location>
        <begin position="554"/>
        <end position="672"/>
    </location>
</feature>
<dbReference type="SMART" id="SM00448">
    <property type="entry name" value="REC"/>
    <property type="match status" value="1"/>
</dbReference>
<dbReference type="PRINTS" id="PR00344">
    <property type="entry name" value="BCTRLSENSOR"/>
</dbReference>
<dbReference type="EMBL" id="LDJK01000012">
    <property type="protein sequence ID" value="KRG75849.1"/>
    <property type="molecule type" value="Genomic_DNA"/>
</dbReference>
<organism evidence="21 22">
    <name type="scientific">Stenotrophomonas chelatiphaga</name>
    <dbReference type="NCBI Taxonomy" id="517011"/>
    <lineage>
        <taxon>Bacteria</taxon>
        <taxon>Pseudomonadati</taxon>
        <taxon>Pseudomonadota</taxon>
        <taxon>Gammaproteobacteria</taxon>
        <taxon>Lysobacterales</taxon>
        <taxon>Lysobacteraceae</taxon>
        <taxon>Stenotrophomonas</taxon>
    </lineage>
</organism>
<keyword evidence="10" id="KW-0547">Nucleotide-binding</keyword>
<keyword evidence="10" id="KW-0067">ATP-binding</keyword>
<protein>
    <recommendedName>
        <fullName evidence="3">histidine kinase</fullName>
        <ecNumber evidence="3">2.7.13.3</ecNumber>
    </recommendedName>
</protein>
<evidence type="ECO:0000256" key="5">
    <source>
        <dbReference type="ARBA" id="ARBA00022519"/>
    </source>
</evidence>
<evidence type="ECO:0000256" key="13">
    <source>
        <dbReference type="ARBA" id="ARBA00023136"/>
    </source>
</evidence>
<feature type="domain" description="HPt" evidence="20">
    <location>
        <begin position="694"/>
        <end position="784"/>
    </location>
</feature>
<name>A0A0R0D1F8_9GAMM</name>
<dbReference type="PROSITE" id="PS50894">
    <property type="entry name" value="HPT"/>
    <property type="match status" value="1"/>
</dbReference>
<dbReference type="GO" id="GO:0009927">
    <property type="term" value="F:histidine phosphotransfer kinase activity"/>
    <property type="evidence" value="ECO:0007669"/>
    <property type="project" value="TreeGrafter"/>
</dbReference>
<dbReference type="Gene3D" id="1.20.120.160">
    <property type="entry name" value="HPT domain"/>
    <property type="match status" value="1"/>
</dbReference>
<feature type="signal peptide" evidence="17">
    <location>
        <begin position="1"/>
        <end position="20"/>
    </location>
</feature>
<dbReference type="CDD" id="cd01007">
    <property type="entry name" value="PBP2_BvgS_HisK_like"/>
    <property type="match status" value="1"/>
</dbReference>
<dbReference type="SUPFAM" id="SSF47226">
    <property type="entry name" value="Histidine-containing phosphotransfer domain, HPT domain"/>
    <property type="match status" value="1"/>
</dbReference>
<proteinExistence type="predicted"/>
<dbReference type="FunFam" id="3.30.565.10:FF:000010">
    <property type="entry name" value="Sensor histidine kinase RcsC"/>
    <property type="match status" value="1"/>
</dbReference>
<dbReference type="Proteomes" id="UP000051386">
    <property type="component" value="Unassembled WGS sequence"/>
</dbReference>
<keyword evidence="11 16" id="KW-1133">Transmembrane helix</keyword>
<dbReference type="RefSeq" id="WP_057507427.1">
    <property type="nucleotide sequence ID" value="NZ_LDJK01000012.1"/>
</dbReference>
<evidence type="ECO:0000256" key="7">
    <source>
        <dbReference type="ARBA" id="ARBA00022679"/>
    </source>
</evidence>
<dbReference type="PROSITE" id="PS50109">
    <property type="entry name" value="HIS_KIN"/>
    <property type="match status" value="1"/>
</dbReference>
<evidence type="ECO:0000256" key="8">
    <source>
        <dbReference type="ARBA" id="ARBA00022692"/>
    </source>
</evidence>
<dbReference type="Pfam" id="PF01627">
    <property type="entry name" value="Hpt"/>
    <property type="match status" value="1"/>
</dbReference>
<evidence type="ECO:0000256" key="10">
    <source>
        <dbReference type="ARBA" id="ARBA00022840"/>
    </source>
</evidence>
<comment type="subcellular location">
    <subcellularLocation>
        <location evidence="2">Cell inner membrane</location>
        <topology evidence="2">Multi-pass membrane protein</topology>
    </subcellularLocation>
</comment>
<evidence type="ECO:0000256" key="6">
    <source>
        <dbReference type="ARBA" id="ARBA00022553"/>
    </source>
</evidence>
<keyword evidence="7" id="KW-0808">Transferase</keyword>
<comment type="catalytic activity">
    <reaction evidence="1">
        <text>ATP + protein L-histidine = ADP + protein N-phospho-L-histidine.</text>
        <dbReference type="EC" id="2.7.13.3"/>
    </reaction>
</comment>
<dbReference type="InterPro" id="IPR036890">
    <property type="entry name" value="HATPase_C_sf"/>
</dbReference>
<dbReference type="PANTHER" id="PTHR43047:SF72">
    <property type="entry name" value="OSMOSENSING HISTIDINE PROTEIN KINASE SLN1"/>
    <property type="match status" value="1"/>
</dbReference>
<dbReference type="InterPro" id="IPR001789">
    <property type="entry name" value="Sig_transdc_resp-reg_receiver"/>
</dbReference>